<dbReference type="STRING" id="937775.Metlim_1266"/>
<feature type="transmembrane region" description="Helical" evidence="1">
    <location>
        <begin position="209"/>
        <end position="234"/>
    </location>
</feature>
<dbReference type="Proteomes" id="UP000005741">
    <property type="component" value="Chromosome"/>
</dbReference>
<protein>
    <submittedName>
        <fullName evidence="2">Uncharacterized protein</fullName>
    </submittedName>
</protein>
<proteinExistence type="predicted"/>
<evidence type="ECO:0000313" key="2">
    <source>
        <dbReference type="EMBL" id="EHQ35375.1"/>
    </source>
</evidence>
<gene>
    <name evidence="2" type="ORF">Metlim_1266</name>
</gene>
<evidence type="ECO:0000313" key="3">
    <source>
        <dbReference type="Proteomes" id="UP000005741"/>
    </source>
</evidence>
<dbReference type="EMBL" id="CM001436">
    <property type="protein sequence ID" value="EHQ35375.1"/>
    <property type="molecule type" value="Genomic_DNA"/>
</dbReference>
<evidence type="ECO:0000256" key="1">
    <source>
        <dbReference type="SAM" id="Phobius"/>
    </source>
</evidence>
<sequence length="303" mass="33546">MKKILLPFLLLVLALFIIPASAGNYSTLGADYLNTDVTIFDSVTSVNYDVSGGSGDDLGSLAITKIEIYGLSSAKIVNFTLTQWNGVEHTGQINYTAYKLGDVGYSYYSLELDGESKAWEGLDVTPEKVFLTSYVKEEDTQKKGLLISEVSFINYILRDDKCVFSEASDIDRYPLKKITLASTSPVNVGITYADTEVVLDSMDNENIDVLAWIGNILSFAGSVGTIIFGLIYVFKLLFVDHLLSIIVLYESVCMAYSASQSRDIISFLRKFIRYNRALVEALIGFISVVISIFHKIIDAIKPF</sequence>
<dbReference type="InParanoid" id="H1Z1A8"/>
<dbReference type="AlphaFoldDB" id="H1Z1A8"/>
<keyword evidence="3" id="KW-1185">Reference proteome</keyword>
<name>H1Z1A8_9EURY</name>
<reference evidence="2 3" key="1">
    <citation type="submission" date="2011-10" db="EMBL/GenBank/DDBJ databases">
        <title>The Improved High-Quality Draft genome of Methanoplanus limicola DSM 2279.</title>
        <authorList>
            <consortium name="US DOE Joint Genome Institute (JGI-PGF)"/>
            <person name="Lucas S."/>
            <person name="Copeland A."/>
            <person name="Lapidus A."/>
            <person name="Glavina del Rio T."/>
            <person name="Dalin E."/>
            <person name="Tice H."/>
            <person name="Bruce D."/>
            <person name="Goodwin L."/>
            <person name="Pitluck S."/>
            <person name="Peters L."/>
            <person name="Mikhailova N."/>
            <person name="Lu M."/>
            <person name="Kyrpides N."/>
            <person name="Mavromatis K."/>
            <person name="Ivanova N."/>
            <person name="Markowitz V."/>
            <person name="Cheng J.-F."/>
            <person name="Hugenholtz P."/>
            <person name="Woyke T."/>
            <person name="Wu D."/>
            <person name="Wirth R."/>
            <person name="Brambilla E.-M."/>
            <person name="Klenk H.-P."/>
            <person name="Eisen J.A."/>
        </authorList>
    </citation>
    <scope>NUCLEOTIDE SEQUENCE [LARGE SCALE GENOMIC DNA]</scope>
    <source>
        <strain evidence="2 3">DSM 2279</strain>
    </source>
</reference>
<feature type="transmembrane region" description="Helical" evidence="1">
    <location>
        <begin position="278"/>
        <end position="297"/>
    </location>
</feature>
<dbReference type="HOGENOM" id="CLU_917068_0_0_2"/>
<keyword evidence="1" id="KW-0472">Membrane</keyword>
<dbReference type="RefSeq" id="WP_004077126.1">
    <property type="nucleotide sequence ID" value="NZ_CM001436.1"/>
</dbReference>
<organism evidence="2 3">
    <name type="scientific">Methanoplanus limicola DSM 2279</name>
    <dbReference type="NCBI Taxonomy" id="937775"/>
    <lineage>
        <taxon>Archaea</taxon>
        <taxon>Methanobacteriati</taxon>
        <taxon>Methanobacteriota</taxon>
        <taxon>Stenosarchaea group</taxon>
        <taxon>Methanomicrobia</taxon>
        <taxon>Methanomicrobiales</taxon>
        <taxon>Methanomicrobiaceae</taxon>
        <taxon>Methanoplanus</taxon>
    </lineage>
</organism>
<keyword evidence="1" id="KW-0812">Transmembrane</keyword>
<feature type="transmembrane region" description="Helical" evidence="1">
    <location>
        <begin position="241"/>
        <end position="258"/>
    </location>
</feature>
<accession>H1Z1A8</accession>
<keyword evidence="1" id="KW-1133">Transmembrane helix</keyword>